<organism evidence="2 3">
    <name type="scientific">Humisphaera borealis</name>
    <dbReference type="NCBI Taxonomy" id="2807512"/>
    <lineage>
        <taxon>Bacteria</taxon>
        <taxon>Pseudomonadati</taxon>
        <taxon>Planctomycetota</taxon>
        <taxon>Phycisphaerae</taxon>
        <taxon>Tepidisphaerales</taxon>
        <taxon>Tepidisphaeraceae</taxon>
        <taxon>Humisphaera</taxon>
    </lineage>
</organism>
<sequence length="1033" mass="112791">MQLALIPILSQAEPIVDSHWTTNAQINIWLLAGLGLVAIVAAFYLYRAQRRIAPAKAVFALTAIRTLLILMMFLVLLGAARVFTWTGKVNGTLWLLLDQSESMERTDAHAPPIEKLRWADAMGLVPAGVRTGALDRQAIRLSVLGADVNYYQSLARAGAAEKDQRKQVEDIVRGLKQWNSLLTGVADTISKSPIAGDDGTIARELRTVVDAVAKGIEKIDTRQKPEEAQNDVDWNLARTTLAAAATKLQAAADKADQAILSLNDSRVTEALEKVSTMTRAQLAKAVITDKSKADAPGFDVLMPKQTVKVMGFGQRPQTIIPDDQADAGKAVKTALSRTVAPVTDVASALQAIQDQLSQNEPATVVMVGDGRQNRREADTAEAVSRLASRGVRVYSIATGTGKVAPDAAVETIEAPDWVFKGDTIKISSLLRLDGLDGKRATVELHRLKVADGRSGDGNAPGTTDASTLIDTKEIDVKRPREVITFTEKKENLPDAGLYDYRIQIKEIPGETVVVNNNSTVRVNVKDTKLTVLYLDNVPRWEYQYITNYFERDHRIKLQTMLLQPARIGWDTDPSKNIKPPDPRKPSTDLKDTRVDFQILPETQEEWYQWRFIVIGDIPPEKLPKKQQEMIVKAVTDGGATLLILSGHLNMPGAWGAGQPLSALFPCEPSPDWTPGKLQQHLKIGYHPVIAPDGENHLLTQFGIDEETNRKVWETIRTDPNLAWYWHTDDTLARGGASVIWSIEDGRALGQAAPTPSTNPADANAITALETARKRALLATMNAGLGQVMYLAGDATWRLRQVNGINYHERLWGQVIRWVVSGDLPAGGEFVRFGTDKPRYVGGEQASVTARIVNTKLVPQTGLKVKVRARVLSATGQIDPNSKAVVEAEMSEIPDAPGRYRATLGNLPPGQVELTLQGAEVEKLLADDTKALQKSLTVEVVDTLNLEKKNINADRPALSSIAAAGGGVMVDGAYADILAEHIPELSYTDSSAEQISLFGNPNGKYSRTTHWVFLAVFVGLITAEWIIRKANGLV</sequence>
<keyword evidence="1" id="KW-0812">Transmembrane</keyword>
<dbReference type="PANTHER" id="PTHR37947">
    <property type="entry name" value="BLL2462 PROTEIN"/>
    <property type="match status" value="1"/>
</dbReference>
<gene>
    <name evidence="2" type="ORF">IPV69_23170</name>
</gene>
<reference evidence="2 3" key="1">
    <citation type="submission" date="2020-10" db="EMBL/GenBank/DDBJ databases">
        <title>Wide distribution of Phycisphaera-like planctomycetes from WD2101 soil group in peatlands and genome analysis of the first cultivated representative.</title>
        <authorList>
            <person name="Dedysh S.N."/>
            <person name="Beletsky A.V."/>
            <person name="Ivanova A."/>
            <person name="Kulichevskaya I.S."/>
            <person name="Suzina N.E."/>
            <person name="Philippov D.A."/>
            <person name="Rakitin A.L."/>
            <person name="Mardanov A.V."/>
            <person name="Ravin N.V."/>
        </authorList>
    </citation>
    <scope>NUCLEOTIDE SEQUENCE [LARGE SCALE GENOMIC DNA]</scope>
    <source>
        <strain evidence="2 3">M1803</strain>
    </source>
</reference>
<protein>
    <submittedName>
        <fullName evidence="2">VWA domain-containing protein</fullName>
    </submittedName>
</protein>
<evidence type="ECO:0000256" key="1">
    <source>
        <dbReference type="SAM" id="Phobius"/>
    </source>
</evidence>
<accession>A0A7M2WU85</accession>
<dbReference type="PANTHER" id="PTHR37947:SF1">
    <property type="entry name" value="BLL2462 PROTEIN"/>
    <property type="match status" value="1"/>
</dbReference>
<feature type="transmembrane region" description="Helical" evidence="1">
    <location>
        <begin position="58"/>
        <end position="80"/>
    </location>
</feature>
<keyword evidence="3" id="KW-1185">Reference proteome</keyword>
<dbReference type="Proteomes" id="UP000593765">
    <property type="component" value="Chromosome"/>
</dbReference>
<name>A0A7M2WU85_9BACT</name>
<keyword evidence="1" id="KW-0472">Membrane</keyword>
<keyword evidence="1" id="KW-1133">Transmembrane helix</keyword>
<dbReference type="SUPFAM" id="SSF52317">
    <property type="entry name" value="Class I glutamine amidotransferase-like"/>
    <property type="match status" value="1"/>
</dbReference>
<evidence type="ECO:0000313" key="3">
    <source>
        <dbReference type="Proteomes" id="UP000593765"/>
    </source>
</evidence>
<dbReference type="EMBL" id="CP063458">
    <property type="protein sequence ID" value="QOV89087.1"/>
    <property type="molecule type" value="Genomic_DNA"/>
</dbReference>
<feature type="transmembrane region" description="Helical" evidence="1">
    <location>
        <begin position="28"/>
        <end position="46"/>
    </location>
</feature>
<evidence type="ECO:0000313" key="2">
    <source>
        <dbReference type="EMBL" id="QOV89087.1"/>
    </source>
</evidence>
<dbReference type="CDD" id="cd00198">
    <property type="entry name" value="vWFA"/>
    <property type="match status" value="1"/>
</dbReference>
<dbReference type="KEGG" id="hbs:IPV69_23170"/>
<dbReference type="Gene3D" id="3.40.50.410">
    <property type="entry name" value="von Willebrand factor, type A domain"/>
    <property type="match status" value="1"/>
</dbReference>
<dbReference type="SUPFAM" id="SSF53300">
    <property type="entry name" value="vWA-like"/>
    <property type="match status" value="1"/>
</dbReference>
<dbReference type="RefSeq" id="WP_206292106.1">
    <property type="nucleotide sequence ID" value="NZ_CP063458.1"/>
</dbReference>
<feature type="transmembrane region" description="Helical" evidence="1">
    <location>
        <begin position="1009"/>
        <end position="1026"/>
    </location>
</feature>
<dbReference type="InterPro" id="IPR029062">
    <property type="entry name" value="Class_I_gatase-like"/>
</dbReference>
<dbReference type="Gene3D" id="3.40.50.880">
    <property type="match status" value="1"/>
</dbReference>
<proteinExistence type="predicted"/>
<dbReference type="AlphaFoldDB" id="A0A7M2WU85"/>
<dbReference type="InterPro" id="IPR036465">
    <property type="entry name" value="vWFA_dom_sf"/>
</dbReference>